<gene>
    <name evidence="1" type="ordered locus">Clocl_4040</name>
</gene>
<proteinExistence type="predicted"/>
<evidence type="ECO:0000313" key="1">
    <source>
        <dbReference type="EMBL" id="AEV70476.1"/>
    </source>
</evidence>
<dbReference type="Proteomes" id="UP000005435">
    <property type="component" value="Chromosome"/>
</dbReference>
<evidence type="ECO:0000313" key="2">
    <source>
        <dbReference type="Proteomes" id="UP000005435"/>
    </source>
</evidence>
<dbReference type="OrthoDB" id="1739034at2"/>
<dbReference type="STRING" id="720554.Clocl_4040"/>
<organism evidence="1 2">
    <name type="scientific">Acetivibrio clariflavus (strain DSM 19732 / NBRC 101661 / EBR45)</name>
    <name type="common">Clostridium clariflavum</name>
    <dbReference type="NCBI Taxonomy" id="720554"/>
    <lineage>
        <taxon>Bacteria</taxon>
        <taxon>Bacillati</taxon>
        <taxon>Bacillota</taxon>
        <taxon>Clostridia</taxon>
        <taxon>Eubacteriales</taxon>
        <taxon>Oscillospiraceae</taxon>
        <taxon>Acetivibrio</taxon>
    </lineage>
</organism>
<name>G8LSW3_ACECE</name>
<dbReference type="EMBL" id="CP003065">
    <property type="protein sequence ID" value="AEV70476.1"/>
    <property type="molecule type" value="Genomic_DNA"/>
</dbReference>
<dbReference type="AlphaFoldDB" id="G8LSW3"/>
<dbReference type="KEGG" id="ccl:Clocl_4040"/>
<dbReference type="HOGENOM" id="CLU_1292560_0_0_9"/>
<sequence>MVEVYYYVPQDKVRDSIECGLKLSQWYEKEVQIEFENKKCLCALLNPRDDMDKYKSPDYKCLRLELYPEYCYVADKSLYELGLQHDEVMKLYMDSIIPIKDYIFGMYRLPECLVTTTVIPEQISLLDKGLGSPILFNNSEELYINNLIEDFRQKYDDLNDRLLFGFFKGRATEGEMEMIEKDGNRFVAFIDKKTDRAFTVKKP</sequence>
<accession>G8LSW3</accession>
<protein>
    <submittedName>
        <fullName evidence="1">Uncharacterized protein</fullName>
    </submittedName>
</protein>
<reference evidence="2" key="1">
    <citation type="submission" date="2011-12" db="EMBL/GenBank/DDBJ databases">
        <title>Complete sequence of Clostridium clariflavum DSM 19732.</title>
        <authorList>
            <consortium name="US DOE Joint Genome Institute"/>
            <person name="Lucas S."/>
            <person name="Han J."/>
            <person name="Lapidus A."/>
            <person name="Cheng J.-F."/>
            <person name="Goodwin L."/>
            <person name="Pitluck S."/>
            <person name="Peters L."/>
            <person name="Teshima H."/>
            <person name="Detter J.C."/>
            <person name="Han C."/>
            <person name="Tapia R."/>
            <person name="Land M."/>
            <person name="Hauser L."/>
            <person name="Kyrpides N."/>
            <person name="Ivanova N."/>
            <person name="Pagani I."/>
            <person name="Kitzmiller T."/>
            <person name="Lynd L."/>
            <person name="Izquierdo J."/>
            <person name="Woyke T."/>
        </authorList>
    </citation>
    <scope>NUCLEOTIDE SEQUENCE [LARGE SCALE GENOMIC DNA]</scope>
    <source>
        <strain evidence="2">DSM 19732 / NBRC 101661 / EBR45</strain>
    </source>
</reference>
<keyword evidence="2" id="KW-1185">Reference proteome</keyword>
<dbReference type="eggNOG" id="ENOG50321EM">
    <property type="taxonomic scope" value="Bacteria"/>
</dbReference>
<reference evidence="1 2" key="2">
    <citation type="journal article" date="2012" name="Stand. Genomic Sci.">
        <title>Complete Genome Sequence of Clostridium clariflavum DSM 19732.</title>
        <authorList>
            <person name="Izquierdo J.A."/>
            <person name="Goodwin L."/>
            <person name="Davenport K.W."/>
            <person name="Teshima H."/>
            <person name="Bruce D."/>
            <person name="Detter C."/>
            <person name="Tapia R."/>
            <person name="Han S."/>
            <person name="Land M."/>
            <person name="Hauser L."/>
            <person name="Jeffries C.D."/>
            <person name="Han J."/>
            <person name="Pitluck S."/>
            <person name="Nolan M."/>
            <person name="Chen A."/>
            <person name="Huntemann M."/>
            <person name="Mavromatis K."/>
            <person name="Mikhailova N."/>
            <person name="Liolios K."/>
            <person name="Woyke T."/>
            <person name="Lynd L.R."/>
        </authorList>
    </citation>
    <scope>NUCLEOTIDE SEQUENCE [LARGE SCALE GENOMIC DNA]</scope>
    <source>
        <strain evidence="2">DSM 19732 / NBRC 101661 / EBR45</strain>
    </source>
</reference>
<dbReference type="RefSeq" id="WP_014256975.1">
    <property type="nucleotide sequence ID" value="NC_016627.1"/>
</dbReference>